<dbReference type="AlphaFoldDB" id="A0AAJ1WRJ2"/>
<dbReference type="GO" id="GO:0009102">
    <property type="term" value="P:biotin biosynthetic process"/>
    <property type="evidence" value="ECO:0007669"/>
    <property type="project" value="UniProtKB-UniRule"/>
</dbReference>
<dbReference type="PANTHER" id="PTHR13090">
    <property type="entry name" value="ARGININE-HYDROXYLASE NDUFAF5, MITOCHONDRIAL"/>
    <property type="match status" value="1"/>
</dbReference>
<dbReference type="GO" id="GO:0102130">
    <property type="term" value="F:malonyl-CoA methyltransferase activity"/>
    <property type="evidence" value="ECO:0007669"/>
    <property type="project" value="UniProtKB-EC"/>
</dbReference>
<dbReference type="InterPro" id="IPR029063">
    <property type="entry name" value="SAM-dependent_MTases_sf"/>
</dbReference>
<evidence type="ECO:0000256" key="2">
    <source>
        <dbReference type="ARBA" id="ARBA00004746"/>
    </source>
</evidence>
<accession>A0AAJ1WRJ2</accession>
<gene>
    <name evidence="8" type="primary">bioC</name>
    <name evidence="11" type="ORF">J2Z48_000211</name>
</gene>
<dbReference type="RefSeq" id="WP_307250144.1">
    <property type="nucleotide sequence ID" value="NZ_JAUSUV010000001.1"/>
</dbReference>
<reference evidence="11 12" key="1">
    <citation type="submission" date="2023-07" db="EMBL/GenBank/DDBJ databases">
        <title>Genomic Encyclopedia of Type Strains, Phase IV (KMG-IV): sequencing the most valuable type-strain genomes for metagenomic binning, comparative biology and taxonomic classification.</title>
        <authorList>
            <person name="Goeker M."/>
        </authorList>
    </citation>
    <scope>NUCLEOTIDE SEQUENCE [LARGE SCALE GENOMIC DNA]</scope>
    <source>
        <strain evidence="11 12">DSM 46876</strain>
    </source>
</reference>
<keyword evidence="12" id="KW-1185">Reference proteome</keyword>
<dbReference type="GO" id="GO:0008757">
    <property type="term" value="F:S-adenosylmethionine-dependent methyltransferase activity"/>
    <property type="evidence" value="ECO:0007669"/>
    <property type="project" value="InterPro"/>
</dbReference>
<comment type="similarity">
    <text evidence="8">Belongs to the methyltransferase superfamily.</text>
</comment>
<evidence type="ECO:0000313" key="12">
    <source>
        <dbReference type="Proteomes" id="UP001238450"/>
    </source>
</evidence>
<keyword evidence="5 8" id="KW-0808">Transferase</keyword>
<dbReference type="CDD" id="cd02440">
    <property type="entry name" value="AdoMet_MTases"/>
    <property type="match status" value="1"/>
</dbReference>
<evidence type="ECO:0000313" key="11">
    <source>
        <dbReference type="EMBL" id="MDQ0416053.1"/>
    </source>
</evidence>
<dbReference type="GO" id="GO:0032259">
    <property type="term" value="P:methylation"/>
    <property type="evidence" value="ECO:0007669"/>
    <property type="project" value="UniProtKB-KW"/>
</dbReference>
<keyword evidence="6 8" id="KW-0949">S-adenosyl-L-methionine</keyword>
<dbReference type="SUPFAM" id="SSF53335">
    <property type="entry name" value="S-adenosyl-L-methionine-dependent methyltransferases"/>
    <property type="match status" value="1"/>
</dbReference>
<proteinExistence type="inferred from homology"/>
<feature type="coiled-coil region" evidence="9">
    <location>
        <begin position="73"/>
        <end position="100"/>
    </location>
</feature>
<organism evidence="11 12">
    <name type="scientific">Croceifilum oryzae</name>
    <dbReference type="NCBI Taxonomy" id="1553429"/>
    <lineage>
        <taxon>Bacteria</taxon>
        <taxon>Bacillati</taxon>
        <taxon>Bacillota</taxon>
        <taxon>Bacilli</taxon>
        <taxon>Bacillales</taxon>
        <taxon>Thermoactinomycetaceae</taxon>
        <taxon>Croceifilum</taxon>
    </lineage>
</organism>
<dbReference type="NCBIfam" id="TIGR02072">
    <property type="entry name" value="BioC"/>
    <property type="match status" value="1"/>
</dbReference>
<evidence type="ECO:0000256" key="9">
    <source>
        <dbReference type="SAM" id="Coils"/>
    </source>
</evidence>
<dbReference type="EMBL" id="JAUSUV010000001">
    <property type="protein sequence ID" value="MDQ0416053.1"/>
    <property type="molecule type" value="Genomic_DNA"/>
</dbReference>
<evidence type="ECO:0000256" key="6">
    <source>
        <dbReference type="ARBA" id="ARBA00022691"/>
    </source>
</evidence>
<keyword evidence="7 8" id="KW-0093">Biotin biosynthesis</keyword>
<comment type="function">
    <text evidence="8">Converts the free carboxyl group of a malonyl-thioester to its methyl ester by transfer of a methyl group from S-adenosyl-L-methionine (SAM). It allows to synthesize pimeloyl-ACP via the fatty acid synthetic pathway.</text>
</comment>
<comment type="caution">
    <text evidence="11">The sequence shown here is derived from an EMBL/GenBank/DDBJ whole genome shotgun (WGS) entry which is preliminary data.</text>
</comment>
<evidence type="ECO:0000256" key="7">
    <source>
        <dbReference type="ARBA" id="ARBA00022756"/>
    </source>
</evidence>
<sequence length="270" mass="31282">MIIHKHILEKNFNKAAHTYDEYSQVQQKIAHHLIQTLRQKNDRVDQILEIGCGTGYFTQLLAETYPDAQITAIDLAENMIQKAQEQIEEANVEFVLADAEELSEFSSESYDLIVSNAAVHWLQRPRCFLDGIMRLLKPGGSYLSTALGPDTFLELRSSFQYVEKKLGVQPTEHLVPLTSMEDWAIRLEESGFQGTEIEDHWLRQVYQDCRELLQSIKATGANYRSNRQSIFEARKILIRMMKLYNQAYRNKQGLVYATYQWIQIMTKKPG</sequence>
<comment type="catalytic activity">
    <reaction evidence="1 8">
        <text>malonyl-[ACP] + S-adenosyl-L-methionine = malonyl-[ACP] methyl ester + S-adenosyl-L-homocysteine</text>
        <dbReference type="Rhea" id="RHEA:17105"/>
        <dbReference type="Rhea" id="RHEA-COMP:9623"/>
        <dbReference type="Rhea" id="RHEA-COMP:9954"/>
        <dbReference type="ChEBI" id="CHEBI:57856"/>
        <dbReference type="ChEBI" id="CHEBI:59789"/>
        <dbReference type="ChEBI" id="CHEBI:78449"/>
        <dbReference type="ChEBI" id="CHEBI:78845"/>
        <dbReference type="EC" id="2.1.1.197"/>
    </reaction>
</comment>
<dbReference type="GO" id="GO:0010340">
    <property type="term" value="F:carboxyl-O-methyltransferase activity"/>
    <property type="evidence" value="ECO:0007669"/>
    <property type="project" value="UniProtKB-UniRule"/>
</dbReference>
<dbReference type="PANTHER" id="PTHR13090:SF1">
    <property type="entry name" value="ARGININE-HYDROXYLASE NDUFAF5, MITOCHONDRIAL"/>
    <property type="match status" value="1"/>
</dbReference>
<evidence type="ECO:0000256" key="1">
    <source>
        <dbReference type="ARBA" id="ARBA00000852"/>
    </source>
</evidence>
<dbReference type="Pfam" id="PF08241">
    <property type="entry name" value="Methyltransf_11"/>
    <property type="match status" value="1"/>
</dbReference>
<dbReference type="InterPro" id="IPR011814">
    <property type="entry name" value="BioC"/>
</dbReference>
<evidence type="ECO:0000256" key="4">
    <source>
        <dbReference type="ARBA" id="ARBA00022603"/>
    </source>
</evidence>
<keyword evidence="9" id="KW-0175">Coiled coil</keyword>
<evidence type="ECO:0000256" key="3">
    <source>
        <dbReference type="ARBA" id="ARBA00012327"/>
    </source>
</evidence>
<dbReference type="Proteomes" id="UP001238450">
    <property type="component" value="Unassembled WGS sequence"/>
</dbReference>
<keyword evidence="4 8" id="KW-0489">Methyltransferase</keyword>
<evidence type="ECO:0000256" key="8">
    <source>
        <dbReference type="HAMAP-Rule" id="MF_00835"/>
    </source>
</evidence>
<dbReference type="InterPro" id="IPR050602">
    <property type="entry name" value="Malonyl-ACP_OMT"/>
</dbReference>
<dbReference type="EC" id="2.1.1.197" evidence="3 8"/>
<dbReference type="InterPro" id="IPR013216">
    <property type="entry name" value="Methyltransf_11"/>
</dbReference>
<dbReference type="Gene3D" id="3.40.50.150">
    <property type="entry name" value="Vaccinia Virus protein VP39"/>
    <property type="match status" value="1"/>
</dbReference>
<feature type="domain" description="Methyltransferase type 11" evidence="10">
    <location>
        <begin position="48"/>
        <end position="142"/>
    </location>
</feature>
<comment type="pathway">
    <text evidence="2 8">Cofactor biosynthesis; biotin biosynthesis.</text>
</comment>
<dbReference type="HAMAP" id="MF_00835">
    <property type="entry name" value="BioC"/>
    <property type="match status" value="1"/>
</dbReference>
<protein>
    <recommendedName>
        <fullName evidence="3 8">Malonyl-[acyl-carrier protein] O-methyltransferase</fullName>
        <shortName evidence="8">Malonyl-ACP O-methyltransferase</shortName>
        <ecNumber evidence="3 8">2.1.1.197</ecNumber>
    </recommendedName>
    <alternativeName>
        <fullName evidence="8">Biotin synthesis protein BioC</fullName>
    </alternativeName>
</protein>
<evidence type="ECO:0000256" key="5">
    <source>
        <dbReference type="ARBA" id="ARBA00022679"/>
    </source>
</evidence>
<evidence type="ECO:0000259" key="10">
    <source>
        <dbReference type="Pfam" id="PF08241"/>
    </source>
</evidence>
<name>A0AAJ1WRJ2_9BACL</name>